<dbReference type="PANTHER" id="PTHR23514:SF3">
    <property type="entry name" value="BYPASS OF STOP CODON PROTEIN 6"/>
    <property type="match status" value="1"/>
</dbReference>
<evidence type="ECO:0000256" key="6">
    <source>
        <dbReference type="ARBA" id="ARBA00023136"/>
    </source>
</evidence>
<feature type="transmembrane region" description="Helical" evidence="7">
    <location>
        <begin position="12"/>
        <end position="37"/>
    </location>
</feature>
<dbReference type="InterPro" id="IPR036259">
    <property type="entry name" value="MFS_trans_sf"/>
</dbReference>
<feature type="transmembrane region" description="Helical" evidence="7">
    <location>
        <begin position="93"/>
        <end position="121"/>
    </location>
</feature>
<keyword evidence="4 7" id="KW-0812">Transmembrane</keyword>
<evidence type="ECO:0000313" key="10">
    <source>
        <dbReference type="Proteomes" id="UP000050509"/>
    </source>
</evidence>
<feature type="transmembrane region" description="Helical" evidence="7">
    <location>
        <begin position="133"/>
        <end position="156"/>
    </location>
</feature>
<name>A0A0P9D7H7_9CHLR</name>
<organism evidence="9 10">
    <name type="scientific">Kouleothrix aurantiaca</name>
    <dbReference type="NCBI Taxonomy" id="186479"/>
    <lineage>
        <taxon>Bacteria</taxon>
        <taxon>Bacillati</taxon>
        <taxon>Chloroflexota</taxon>
        <taxon>Chloroflexia</taxon>
        <taxon>Chloroflexales</taxon>
        <taxon>Roseiflexineae</taxon>
        <taxon>Roseiflexaceae</taxon>
        <taxon>Kouleothrix</taxon>
    </lineage>
</organism>
<proteinExistence type="inferred from homology"/>
<accession>A0A0P9D7H7</accession>
<evidence type="ECO:0000256" key="3">
    <source>
        <dbReference type="ARBA" id="ARBA00022448"/>
    </source>
</evidence>
<dbReference type="Gene3D" id="1.20.1250.20">
    <property type="entry name" value="MFS general substrate transporter like domains"/>
    <property type="match status" value="2"/>
</dbReference>
<dbReference type="Proteomes" id="UP000050509">
    <property type="component" value="Unassembled WGS sequence"/>
</dbReference>
<dbReference type="PRINTS" id="PR01035">
    <property type="entry name" value="TCRTETA"/>
</dbReference>
<evidence type="ECO:0000313" key="9">
    <source>
        <dbReference type="EMBL" id="KPV51227.1"/>
    </source>
</evidence>
<dbReference type="InterPro" id="IPR020846">
    <property type="entry name" value="MFS_dom"/>
</dbReference>
<keyword evidence="10" id="KW-1185">Reference proteome</keyword>
<dbReference type="AlphaFoldDB" id="A0A0P9D7H7"/>
<evidence type="ECO:0000256" key="5">
    <source>
        <dbReference type="ARBA" id="ARBA00022989"/>
    </source>
</evidence>
<reference evidence="9 10" key="1">
    <citation type="submission" date="2015-09" db="EMBL/GenBank/DDBJ databases">
        <title>Draft genome sequence of Kouleothrix aurantiaca JCM 19913.</title>
        <authorList>
            <person name="Hemp J."/>
        </authorList>
    </citation>
    <scope>NUCLEOTIDE SEQUENCE [LARGE SCALE GENOMIC DNA]</scope>
    <source>
        <strain evidence="9 10">COM-B</strain>
    </source>
</reference>
<dbReference type="SUPFAM" id="SSF103473">
    <property type="entry name" value="MFS general substrate transporter"/>
    <property type="match status" value="1"/>
</dbReference>
<keyword evidence="3" id="KW-0813">Transport</keyword>
<dbReference type="GO" id="GO:0005886">
    <property type="term" value="C:plasma membrane"/>
    <property type="evidence" value="ECO:0007669"/>
    <property type="project" value="UniProtKB-SubCell"/>
</dbReference>
<dbReference type="InterPro" id="IPR051788">
    <property type="entry name" value="MFS_Transporter"/>
</dbReference>
<evidence type="ECO:0000256" key="4">
    <source>
        <dbReference type="ARBA" id="ARBA00022692"/>
    </source>
</evidence>
<dbReference type="PANTHER" id="PTHR23514">
    <property type="entry name" value="BYPASS OF STOP CODON PROTEIN 6"/>
    <property type="match status" value="1"/>
</dbReference>
<comment type="similarity">
    <text evidence="2">Belongs to the major facilitator superfamily.</text>
</comment>
<comment type="caution">
    <text evidence="9">The sequence shown here is derived from an EMBL/GenBank/DDBJ whole genome shotgun (WGS) entry which is preliminary data.</text>
</comment>
<feature type="transmembrane region" description="Helical" evidence="7">
    <location>
        <begin position="71"/>
        <end position="87"/>
    </location>
</feature>
<evidence type="ECO:0000259" key="8">
    <source>
        <dbReference type="PROSITE" id="PS50850"/>
    </source>
</evidence>
<dbReference type="InterPro" id="IPR011701">
    <property type="entry name" value="MFS"/>
</dbReference>
<sequence length="392" mass="41142">MHTRLLTFVCYAVMAIFAVALTITSPLLPAIAASFALSMAESGVIFTVSFLGLVAFILAGGVLADRWGKRRVLAVALAGFTLALLAMPLAPSFAAVCAVTFFIGGFGGILESQIGALVVALNPERPSYSLNMAQVFFGVGALVGPIAAGMLLAAGFDWRLCYAVLGVLALVLTVLFVAIRVPELASTDRISWAAFAALVRDRRFLLICLCMMLYTGAEVGSWGWMSTFLTRSLGFSIIESSVAVGLFWAAMTIGRLLCGQLTLRYDLRTIVIGLAALAALATLASGLVEARASVWVVIAALGLTYSSQWPLIAAYGSERHTASSGTVFALLVGSGGLGTTVVPYLMGLIGERATIRAAMISPAALFLAIVAIFWWLGQTERRPAALGELGGD</sequence>
<dbReference type="GO" id="GO:0022857">
    <property type="term" value="F:transmembrane transporter activity"/>
    <property type="evidence" value="ECO:0007669"/>
    <property type="project" value="InterPro"/>
</dbReference>
<feature type="transmembrane region" description="Helical" evidence="7">
    <location>
        <begin position="294"/>
        <end position="315"/>
    </location>
</feature>
<dbReference type="Pfam" id="PF07690">
    <property type="entry name" value="MFS_1"/>
    <property type="match status" value="1"/>
</dbReference>
<evidence type="ECO:0000256" key="2">
    <source>
        <dbReference type="ARBA" id="ARBA00008335"/>
    </source>
</evidence>
<gene>
    <name evidence="9" type="ORF">SE17_22435</name>
</gene>
<evidence type="ECO:0000256" key="7">
    <source>
        <dbReference type="SAM" id="Phobius"/>
    </source>
</evidence>
<feature type="transmembrane region" description="Helical" evidence="7">
    <location>
        <begin position="162"/>
        <end position="182"/>
    </location>
</feature>
<dbReference type="EMBL" id="LJCR01001011">
    <property type="protein sequence ID" value="KPV51227.1"/>
    <property type="molecule type" value="Genomic_DNA"/>
</dbReference>
<feature type="transmembrane region" description="Helical" evidence="7">
    <location>
        <begin position="327"/>
        <end position="349"/>
    </location>
</feature>
<keyword evidence="5 7" id="KW-1133">Transmembrane helix</keyword>
<feature type="transmembrane region" description="Helical" evidence="7">
    <location>
        <begin position="237"/>
        <end position="258"/>
    </location>
</feature>
<protein>
    <recommendedName>
        <fullName evidence="8">Major facilitator superfamily (MFS) profile domain-containing protein</fullName>
    </recommendedName>
</protein>
<dbReference type="PROSITE" id="PS50850">
    <property type="entry name" value="MFS"/>
    <property type="match status" value="1"/>
</dbReference>
<feature type="transmembrane region" description="Helical" evidence="7">
    <location>
        <begin position="43"/>
        <end position="64"/>
    </location>
</feature>
<feature type="transmembrane region" description="Helical" evidence="7">
    <location>
        <begin position="355"/>
        <end position="376"/>
    </location>
</feature>
<dbReference type="InterPro" id="IPR001958">
    <property type="entry name" value="Tet-R_TetA/multi-R_MdtG-like"/>
</dbReference>
<evidence type="ECO:0000256" key="1">
    <source>
        <dbReference type="ARBA" id="ARBA00004651"/>
    </source>
</evidence>
<feature type="transmembrane region" description="Helical" evidence="7">
    <location>
        <begin position="203"/>
        <end position="225"/>
    </location>
</feature>
<feature type="transmembrane region" description="Helical" evidence="7">
    <location>
        <begin position="270"/>
        <end position="288"/>
    </location>
</feature>
<keyword evidence="6 7" id="KW-0472">Membrane</keyword>
<feature type="domain" description="Major facilitator superfamily (MFS) profile" evidence="8">
    <location>
        <begin position="6"/>
        <end position="380"/>
    </location>
</feature>
<comment type="subcellular location">
    <subcellularLocation>
        <location evidence="1">Cell membrane</location>
        <topology evidence="1">Multi-pass membrane protein</topology>
    </subcellularLocation>
</comment>